<name>A0ACC2G3L7_DALPE</name>
<organism evidence="1 2">
    <name type="scientific">Dallia pectoralis</name>
    <name type="common">Alaska blackfish</name>
    <dbReference type="NCBI Taxonomy" id="75939"/>
    <lineage>
        <taxon>Eukaryota</taxon>
        <taxon>Metazoa</taxon>
        <taxon>Chordata</taxon>
        <taxon>Craniata</taxon>
        <taxon>Vertebrata</taxon>
        <taxon>Euteleostomi</taxon>
        <taxon>Actinopterygii</taxon>
        <taxon>Neopterygii</taxon>
        <taxon>Teleostei</taxon>
        <taxon>Protacanthopterygii</taxon>
        <taxon>Esociformes</taxon>
        <taxon>Umbridae</taxon>
        <taxon>Dallia</taxon>
    </lineage>
</organism>
<proteinExistence type="predicted"/>
<comment type="caution">
    <text evidence="1">The sequence shown here is derived from an EMBL/GenBank/DDBJ whole genome shotgun (WGS) entry which is preliminary data.</text>
</comment>
<evidence type="ECO:0000313" key="2">
    <source>
        <dbReference type="Proteomes" id="UP001157502"/>
    </source>
</evidence>
<dbReference type="Proteomes" id="UP001157502">
    <property type="component" value="Chromosome 18"/>
</dbReference>
<accession>A0ACC2G3L7</accession>
<dbReference type="EMBL" id="CM055745">
    <property type="protein sequence ID" value="KAJ7998131.1"/>
    <property type="molecule type" value="Genomic_DNA"/>
</dbReference>
<reference evidence="1" key="1">
    <citation type="submission" date="2021-05" db="EMBL/GenBank/DDBJ databases">
        <authorList>
            <person name="Pan Q."/>
            <person name="Jouanno E."/>
            <person name="Zahm M."/>
            <person name="Klopp C."/>
            <person name="Cabau C."/>
            <person name="Louis A."/>
            <person name="Berthelot C."/>
            <person name="Parey E."/>
            <person name="Roest Crollius H."/>
            <person name="Montfort J."/>
            <person name="Robinson-Rechavi M."/>
            <person name="Bouchez O."/>
            <person name="Lampietro C."/>
            <person name="Lopez Roques C."/>
            <person name="Donnadieu C."/>
            <person name="Postlethwait J."/>
            <person name="Bobe J."/>
            <person name="Dillon D."/>
            <person name="Chandos A."/>
            <person name="von Hippel F."/>
            <person name="Guiguen Y."/>
        </authorList>
    </citation>
    <scope>NUCLEOTIDE SEQUENCE</scope>
    <source>
        <strain evidence="1">YG-Jan2019</strain>
    </source>
</reference>
<evidence type="ECO:0000313" key="1">
    <source>
        <dbReference type="EMBL" id="KAJ7998131.1"/>
    </source>
</evidence>
<protein>
    <submittedName>
        <fullName evidence="1">Uncharacterized protein</fullName>
    </submittedName>
</protein>
<sequence>MTREVCEDEESWQEKLVACATDGAAVMTGSRSGVVSRLCCDKSYILGVHCIAHRMELTFKDAVKSCPQCTKLDDLLSSLYVFYHKSKLNRANLKNSFKVLGMKPLQVSCSSLQGAGPLPQRL</sequence>
<gene>
    <name evidence="1" type="ORF">DPEC_G00219400</name>
</gene>
<keyword evidence="2" id="KW-1185">Reference proteome</keyword>